<accession>A0A1V4IHV5</accession>
<comment type="caution">
    <text evidence="2">The sequence shown here is derived from an EMBL/GenBank/DDBJ whole genome shotgun (WGS) entry which is preliminary data.</text>
</comment>
<dbReference type="EMBL" id="MZGT01000052">
    <property type="protein sequence ID" value="OPJ59404.1"/>
    <property type="molecule type" value="Genomic_DNA"/>
</dbReference>
<proteinExistence type="predicted"/>
<evidence type="ECO:0000313" key="2">
    <source>
        <dbReference type="EMBL" id="OPJ59404.1"/>
    </source>
</evidence>
<dbReference type="OrthoDB" id="1837345at2"/>
<dbReference type="STRING" id="225345.CLCHR_34750"/>
<sequence>MEDYLKYTYKLETHLKVICDSNEEYANLYATWKLNQKIYSSVLKTVVMNYPHYSLHDDSHSESIITNIEMLLGEERIKRLSPTETWMILQCAYLHDFGMALLSEKAELEWETDEFKEYLEEKRHSFNNDIAEAIEYIDKLNINLQDDKFEKNWPLKIRKYVTYIIADYFRSKHSSLTKEYLDQLERWEIDISHNNLIHERLIRLIGEISFLHTQDFDKVMKLNYESNGYKSDYIHPRFIAEMIRLGDLLDLDNGRFSSYVEKVIGGLPKLSKNHKEKHQSTRHVLITPESIEVSADCPNEEVYRETRSWFLWLEEEIKNLTMNWIDIIPSNLTGYAPKLTKKELLLKGEPDLNNITDLRFEISQEKAFDIIEGSNIYEDKYIFVREFIQNSLDASKIQLWRDLNDGMYTSWIKTKKELKNLMPFDISKEIYDNYTIEVTIQDIDSDYVGVSIRDRGIGISIDALKAMCDVGSSYSGKLELKKEIKKMPAWLRPTAGFGIGLQSGFLVVDVFKARSRTGGNSAIEITFESRKRSDGYIQVRKSEKDIKRGTEFYFKLKKDTNYSLNYGGYAEKHFENLFDPISSDNLLIYKILDSAKRNCKGSIIPIYINVDNKDKETFNSDILTLFDDGMIEQGNYAYNIANTLDEMKLWVKDKDIYLNICMPEYDSDRNILERSPNTIDFSFKGIKLDRQRESYALWEYIYVDIYGMDTKESLKLSRDELTLKARKDVGKIIDEGVQFYIAKLKEKIDILKEKAKEMPFDKIAFIVLGSMIINNFKVSDYNFLLDKGIMISVMKKNDNKFIWEEVDFADIIDEYPNLTYANINSFKIERVNNLKEEYDYKIVEGYLNKNISDIEEDIVIVDKNLIKILENDFRINKIQCIESELNRDLLLYSTGIEDRDIINVNEKTEEYLIDLLVSNSRNSFNYSKGRWRSQRTCIPSFSKYNLLAIKTIPAGVAFYKSNKMKQLISPITRKDKEKIESVNNKELFIESITVRQDYKNLLFYTMNNRISEKIVTIEVIDKLYKEIIGKYFELMKKKIK</sequence>
<reference evidence="2 3" key="1">
    <citation type="submission" date="2017-03" db="EMBL/GenBank/DDBJ databases">
        <title>Genome sequence of Clostridium chromiireducens DSM 23318.</title>
        <authorList>
            <person name="Poehlein A."/>
            <person name="Daniel R."/>
        </authorList>
    </citation>
    <scope>NUCLEOTIDE SEQUENCE [LARGE SCALE GENOMIC DNA]</scope>
    <source>
        <strain evidence="2 3">DSM 23318</strain>
    </source>
</reference>
<dbReference type="InterPro" id="IPR036890">
    <property type="entry name" value="HATPase_C_sf"/>
</dbReference>
<gene>
    <name evidence="2" type="primary">htpG_2</name>
    <name evidence="2" type="ORF">CLCHR_34750</name>
</gene>
<dbReference type="Gene3D" id="3.30.565.10">
    <property type="entry name" value="Histidine kinase-like ATPase, C-terminal domain"/>
    <property type="match status" value="1"/>
</dbReference>
<name>A0A1V4IHV5_9CLOT</name>
<dbReference type="InterPro" id="IPR056471">
    <property type="entry name" value="HD-CE"/>
</dbReference>
<dbReference type="Proteomes" id="UP000191056">
    <property type="component" value="Unassembled WGS sequence"/>
</dbReference>
<evidence type="ECO:0000259" key="1">
    <source>
        <dbReference type="Pfam" id="PF24391"/>
    </source>
</evidence>
<dbReference type="Pfam" id="PF24391">
    <property type="entry name" value="HD-CE"/>
    <property type="match status" value="1"/>
</dbReference>
<keyword evidence="3" id="KW-1185">Reference proteome</keyword>
<protein>
    <submittedName>
        <fullName evidence="2">Chaperone protein HtpG</fullName>
    </submittedName>
</protein>
<feature type="domain" description="HD-CE" evidence="1">
    <location>
        <begin position="51"/>
        <end position="319"/>
    </location>
</feature>
<dbReference type="AlphaFoldDB" id="A0A1V4IHV5"/>
<dbReference type="SUPFAM" id="SSF55874">
    <property type="entry name" value="ATPase domain of HSP90 chaperone/DNA topoisomerase II/histidine kinase"/>
    <property type="match status" value="1"/>
</dbReference>
<organism evidence="2 3">
    <name type="scientific">Clostridium chromiireducens</name>
    <dbReference type="NCBI Taxonomy" id="225345"/>
    <lineage>
        <taxon>Bacteria</taxon>
        <taxon>Bacillati</taxon>
        <taxon>Bacillota</taxon>
        <taxon>Clostridia</taxon>
        <taxon>Eubacteriales</taxon>
        <taxon>Clostridiaceae</taxon>
        <taxon>Clostridium</taxon>
    </lineage>
</organism>
<evidence type="ECO:0000313" key="3">
    <source>
        <dbReference type="Proteomes" id="UP000191056"/>
    </source>
</evidence>
<dbReference type="RefSeq" id="WP_079441098.1">
    <property type="nucleotide sequence ID" value="NZ_MZGT01000052.1"/>
</dbReference>